<dbReference type="Pfam" id="PF00069">
    <property type="entry name" value="Pkinase"/>
    <property type="match status" value="1"/>
</dbReference>
<protein>
    <submittedName>
        <fullName evidence="7">Protein kinase</fullName>
    </submittedName>
</protein>
<gene>
    <name evidence="7" type="ORF">UABAM_02230</name>
</gene>
<dbReference type="AlphaFoldDB" id="A0A5S9INN3"/>
<dbReference type="RefSeq" id="WP_151968058.1">
    <property type="nucleotide sequence ID" value="NZ_AP019860.1"/>
</dbReference>
<feature type="binding site" evidence="5">
    <location>
        <position position="75"/>
    </location>
    <ligand>
        <name>ATP</name>
        <dbReference type="ChEBI" id="CHEBI:30616"/>
    </ligand>
</feature>
<keyword evidence="2 5" id="KW-0547">Nucleotide-binding</keyword>
<dbReference type="Gene3D" id="2.130.10.10">
    <property type="entry name" value="YVTN repeat-like/Quinoprotein amine dehydrogenase"/>
    <property type="match status" value="2"/>
</dbReference>
<evidence type="ECO:0000256" key="4">
    <source>
        <dbReference type="ARBA" id="ARBA00022840"/>
    </source>
</evidence>
<dbReference type="InterPro" id="IPR015943">
    <property type="entry name" value="WD40/YVTN_repeat-like_dom_sf"/>
</dbReference>
<evidence type="ECO:0000256" key="1">
    <source>
        <dbReference type="ARBA" id="ARBA00022679"/>
    </source>
</evidence>
<dbReference type="InterPro" id="IPR008271">
    <property type="entry name" value="Ser/Thr_kinase_AS"/>
</dbReference>
<dbReference type="PANTHER" id="PTHR43289:SF34">
    <property type="entry name" value="SERINE_THREONINE-PROTEIN KINASE YBDM-RELATED"/>
    <property type="match status" value="1"/>
</dbReference>
<dbReference type="InterPro" id="IPR017441">
    <property type="entry name" value="Protein_kinase_ATP_BS"/>
</dbReference>
<keyword evidence="3 7" id="KW-0418">Kinase</keyword>
<dbReference type="InterPro" id="IPR011009">
    <property type="entry name" value="Kinase-like_dom_sf"/>
</dbReference>
<evidence type="ECO:0000256" key="5">
    <source>
        <dbReference type="PROSITE-ProRule" id="PRU10141"/>
    </source>
</evidence>
<evidence type="ECO:0000313" key="7">
    <source>
        <dbReference type="EMBL" id="BBM83875.1"/>
    </source>
</evidence>
<dbReference type="SMART" id="SM00220">
    <property type="entry name" value="S_TKc"/>
    <property type="match status" value="1"/>
</dbReference>
<dbReference type="Gene3D" id="1.10.510.10">
    <property type="entry name" value="Transferase(Phosphotransferase) domain 1"/>
    <property type="match status" value="1"/>
</dbReference>
<dbReference type="PROSITE" id="PS00108">
    <property type="entry name" value="PROTEIN_KINASE_ST"/>
    <property type="match status" value="1"/>
</dbReference>
<dbReference type="SUPFAM" id="SSF50998">
    <property type="entry name" value="Quinoprotein alcohol dehydrogenase-like"/>
    <property type="match status" value="1"/>
</dbReference>
<sequence>MRDSQQIHDLLGLGMFSNEHDATSKDLNLPKDLELDLSCGKKINHYLLLSELGRGGMGVVFSALDTKLNRKVALKIIVLPNRNSADQLLQEAKVVAQLSHQNIIRIFEVYHSPVFFFTMELINGISLHQFIYNHSKYVKNKEYFFKIATIFAKIADALNFVHRKGIVHRDIKPENIMLDRDLNPIVMDFGIAKIDTKTMTNEFSGTPIYMSPEQIRGKNVTFTTDIYSLGVTLYEAISAQRIFQNDTIVNLFYQIIHDEPIALRSINPKVPKELEAICFKCLAKKVNKRYSSISGLAKDLRKYMAGKPVSAKSVGKIEKSLKWIARNKLLTTTLACVIGIVTLLLYISFKEKNYQLKAAQNKITAEQRLQRQKELLYVTKDLRLSYLSAQQGKFNAAQKYLDEAKAHYKYPEQAVEINWLQNKIALYKNKSRIVEGRKIVTMTTGFAVIQSSSIVFYNAKLHPQKQIFVDHVMTAGISPDSKTMAVVHGQKSYFITLYDLQSQQILFRDNFDYQHESQCYFYSNSILVLSGNKYVKIFQIKNAQLLKIKQFSHRQGSFHVTSITQKGNVLLYTHGERIFYYDFSRKNSHRFIFSGNHSITSAYDRDSNNLVAATSDTLYFLDSKTFTKKKVVPKQNFHTPVKISTSKDYIFILNQRGEIFIVNKTTKKVRRMNNEQKLIDFVIYEKMLVSISQKTLFVYDYNNLENPKKLKEKTDAASVSKNNNSFNTNPGLNELLHYELHNHKSTKIFVSPKPFARMYHYFLKPKSNEVFYMTTSPKEVYNHTKKITHLFPDGVYKTIYAPKSNLLYIYNRKLGIDVWCLRRKKVIDKIPAVGKTVYVPEATICPDERYIVFAFNFFVKGSFIIVFDTKTQKYRKIKLPYRGNNVRLQISQTKKCNLLILSFEKNIQVWNFDQLLHGEYVHLSLSRHSYNVRCFSAVQEGKKLVSVDEGNRVIFWNITFGYLLKDRLLLELDTNYDIKDCVYFEKRSQLVTVGREILLWDFGHRTRDIK</sequence>
<keyword evidence="8" id="KW-1185">Reference proteome</keyword>
<keyword evidence="1" id="KW-0808">Transferase</keyword>
<dbReference type="Gene3D" id="3.30.200.20">
    <property type="entry name" value="Phosphorylase Kinase, domain 1"/>
    <property type="match status" value="1"/>
</dbReference>
<evidence type="ECO:0000259" key="6">
    <source>
        <dbReference type="PROSITE" id="PS50011"/>
    </source>
</evidence>
<evidence type="ECO:0000256" key="3">
    <source>
        <dbReference type="ARBA" id="ARBA00022777"/>
    </source>
</evidence>
<dbReference type="PANTHER" id="PTHR43289">
    <property type="entry name" value="MITOGEN-ACTIVATED PROTEIN KINASE KINASE KINASE 20-RELATED"/>
    <property type="match status" value="1"/>
</dbReference>
<name>A0A5S9INN3_UABAM</name>
<evidence type="ECO:0000313" key="8">
    <source>
        <dbReference type="Proteomes" id="UP000326354"/>
    </source>
</evidence>
<feature type="domain" description="Protein kinase" evidence="6">
    <location>
        <begin position="46"/>
        <end position="304"/>
    </location>
</feature>
<dbReference type="SUPFAM" id="SSF56112">
    <property type="entry name" value="Protein kinase-like (PK-like)"/>
    <property type="match status" value="1"/>
</dbReference>
<dbReference type="OrthoDB" id="9788659at2"/>
<dbReference type="InterPro" id="IPR000719">
    <property type="entry name" value="Prot_kinase_dom"/>
</dbReference>
<dbReference type="Proteomes" id="UP000326354">
    <property type="component" value="Chromosome"/>
</dbReference>
<dbReference type="PROSITE" id="PS50011">
    <property type="entry name" value="PROTEIN_KINASE_DOM"/>
    <property type="match status" value="1"/>
</dbReference>
<dbReference type="KEGG" id="uam:UABAM_02230"/>
<dbReference type="GO" id="GO:0005524">
    <property type="term" value="F:ATP binding"/>
    <property type="evidence" value="ECO:0007669"/>
    <property type="project" value="UniProtKB-UniRule"/>
</dbReference>
<dbReference type="PROSITE" id="PS00107">
    <property type="entry name" value="PROTEIN_KINASE_ATP"/>
    <property type="match status" value="1"/>
</dbReference>
<accession>A0A5S9INN3</accession>
<reference evidence="7 8" key="1">
    <citation type="submission" date="2019-08" db="EMBL/GenBank/DDBJ databases">
        <title>Complete genome sequence of Candidatus Uab amorphum.</title>
        <authorList>
            <person name="Shiratori T."/>
            <person name="Suzuki S."/>
            <person name="Kakizawa Y."/>
            <person name="Ishida K."/>
        </authorList>
    </citation>
    <scope>NUCLEOTIDE SEQUENCE [LARGE SCALE GENOMIC DNA]</scope>
    <source>
        <strain evidence="7 8">SRT547</strain>
    </source>
</reference>
<dbReference type="EMBL" id="AP019860">
    <property type="protein sequence ID" value="BBM83875.1"/>
    <property type="molecule type" value="Genomic_DNA"/>
</dbReference>
<keyword evidence="4 5" id="KW-0067">ATP-binding</keyword>
<evidence type="ECO:0000256" key="2">
    <source>
        <dbReference type="ARBA" id="ARBA00022741"/>
    </source>
</evidence>
<proteinExistence type="predicted"/>
<organism evidence="7 8">
    <name type="scientific">Uabimicrobium amorphum</name>
    <dbReference type="NCBI Taxonomy" id="2596890"/>
    <lineage>
        <taxon>Bacteria</taxon>
        <taxon>Pseudomonadati</taxon>
        <taxon>Planctomycetota</taxon>
        <taxon>Candidatus Uabimicrobiia</taxon>
        <taxon>Candidatus Uabimicrobiales</taxon>
        <taxon>Candidatus Uabimicrobiaceae</taxon>
        <taxon>Candidatus Uabimicrobium</taxon>
    </lineage>
</organism>
<dbReference type="InterPro" id="IPR011047">
    <property type="entry name" value="Quinoprotein_ADH-like_sf"/>
</dbReference>
<dbReference type="GO" id="GO:0004674">
    <property type="term" value="F:protein serine/threonine kinase activity"/>
    <property type="evidence" value="ECO:0007669"/>
    <property type="project" value="TreeGrafter"/>
</dbReference>
<dbReference type="CDD" id="cd14014">
    <property type="entry name" value="STKc_PknB_like"/>
    <property type="match status" value="1"/>
</dbReference>